<feature type="non-terminal residue" evidence="1">
    <location>
        <position position="832"/>
    </location>
</feature>
<accession>A0A381TI84</accession>
<organism evidence="1">
    <name type="scientific">marine metagenome</name>
    <dbReference type="NCBI Taxonomy" id="408172"/>
    <lineage>
        <taxon>unclassified sequences</taxon>
        <taxon>metagenomes</taxon>
        <taxon>ecological metagenomes</taxon>
    </lineage>
</organism>
<dbReference type="InterPro" id="IPR014917">
    <property type="entry name" value="DUF1800"/>
</dbReference>
<proteinExistence type="predicted"/>
<dbReference type="AlphaFoldDB" id="A0A381TI84"/>
<reference evidence="1" key="1">
    <citation type="submission" date="2018-05" db="EMBL/GenBank/DDBJ databases">
        <authorList>
            <person name="Lanie J.A."/>
            <person name="Ng W.-L."/>
            <person name="Kazmierczak K.M."/>
            <person name="Andrzejewski T.M."/>
            <person name="Davidsen T.M."/>
            <person name="Wayne K.J."/>
            <person name="Tettelin H."/>
            <person name="Glass J.I."/>
            <person name="Rusch D."/>
            <person name="Podicherti R."/>
            <person name="Tsui H.-C.T."/>
            <person name="Winkler M.E."/>
        </authorList>
    </citation>
    <scope>NUCLEOTIDE SEQUENCE</scope>
</reference>
<evidence type="ECO:0000313" key="1">
    <source>
        <dbReference type="EMBL" id="SVA15826.1"/>
    </source>
</evidence>
<feature type="non-terminal residue" evidence="1">
    <location>
        <position position="1"/>
    </location>
</feature>
<sequence>EPFIYETELKGEQIVVSVHVPAGHMSTVLEISNDVATGWQPIVAGQLTGEEGLVTFTFPDNQPIRFMRVQAGPSAELPKVPFTAAGHFSVEPGFYVFPEYEDAKVPPFGLNPVWSLGQAKKIGHLLNRIAYGPSLLDVSKVEEIGVEAYIDSQLNPSTADWQPSPRLIKKEAELFYSHEPTVEKIHMEEGETWRYFKGTKQPPASWRALNFDDSEWDAGPSGFGYGDNDDMTKLSDMRFYEETADEPAQPGYLSLFIRRKFQLRNPSEIKQLIFRVDYDDGFIAYLNGREIARANLDGVARYNTKAKKGHEAGDPVDFDITKKLGIILEGDNVLAIQVHNDKLTSNDLTIIPRLVQRTKLDLPPVKRIKDISSLQQLIHLRGIYSRRQLQAVLAEFWENHFTTDYDKLVEYLEDLENSDGRESMSSKQAKQEATQMEWQEYEFFHDNALGNFGDLLLYSATSPSMLIYLDNVLNEKEEPNENYAREILELFGFGVDNRYNQTDIEELAKAFSGWNIRKAWPGDVKPFPMSARAPFTEESAQYQDDNKLKTGRVWRYFKGLAEPSPKKVGNDMIPTLEWAQPGFNDTKWSRGTVSIGYGDNDDKTILGDMRNRYTSIYLRHAFSIEDPYGMDNLMLHVEYDDGFIAYLNGEEIGRSSTMNFTGSPPPFDVEANAGHEVTAKPAMINLKDHFQLLKPSPEQNVLAIQVHNTTRNSSDLSIHPRLIERKTLAGSIENGDPSGEWTFRFIPEQHHIGAKTLFKGTEHQHRIRANQRGINGVNDAISVIDRMVGHPSTSEFICQKLINKFVSDEISLQTYHSRTAPSELLQLMDQAL</sequence>
<dbReference type="Gene3D" id="2.60.120.260">
    <property type="entry name" value="Galactose-binding domain-like"/>
    <property type="match status" value="2"/>
</dbReference>
<dbReference type="EMBL" id="UINC01004641">
    <property type="protein sequence ID" value="SVA15826.1"/>
    <property type="molecule type" value="Genomic_DNA"/>
</dbReference>
<name>A0A381TI84_9ZZZZ</name>
<gene>
    <name evidence="1" type="ORF">METZ01_LOCUS68680</name>
</gene>
<dbReference type="Pfam" id="PF08811">
    <property type="entry name" value="DUF1800"/>
    <property type="match status" value="3"/>
</dbReference>
<protein>
    <submittedName>
        <fullName evidence="1">Uncharacterized protein</fullName>
    </submittedName>
</protein>